<organism evidence="2 3">
    <name type="scientific">Shivajiella indica</name>
    <dbReference type="NCBI Taxonomy" id="872115"/>
    <lineage>
        <taxon>Bacteria</taxon>
        <taxon>Pseudomonadati</taxon>
        <taxon>Bacteroidota</taxon>
        <taxon>Cytophagia</taxon>
        <taxon>Cytophagales</taxon>
        <taxon>Cyclobacteriaceae</taxon>
        <taxon>Shivajiella</taxon>
    </lineage>
</organism>
<comment type="caution">
    <text evidence="2">The sequence shown here is derived from an EMBL/GenBank/DDBJ whole genome shotgun (WGS) entry which is preliminary data.</text>
</comment>
<accession>A0ABW5B618</accession>
<evidence type="ECO:0000313" key="2">
    <source>
        <dbReference type="EMBL" id="MFD2201075.1"/>
    </source>
</evidence>
<feature type="transmembrane region" description="Helical" evidence="1">
    <location>
        <begin position="107"/>
        <end position="130"/>
    </location>
</feature>
<keyword evidence="1" id="KW-0472">Membrane</keyword>
<sequence length="134" mass="15135">MKINQLLVLIVLFSHFSCVTYRDFSKSYGISGPIDFTDPDVNKHLELGEEYKIKTQSQETLELAIIQINDQGLIGIPIKKDSDKPVEIPFNTIKEVKKKDYKRDRRGVLTSIPLLAIMSVVLLTATLLIITTSN</sequence>
<evidence type="ECO:0000256" key="1">
    <source>
        <dbReference type="SAM" id="Phobius"/>
    </source>
</evidence>
<proteinExistence type="predicted"/>
<protein>
    <submittedName>
        <fullName evidence="2">Uncharacterized protein</fullName>
    </submittedName>
</protein>
<dbReference type="Proteomes" id="UP001597414">
    <property type="component" value="Unassembled WGS sequence"/>
</dbReference>
<keyword evidence="3" id="KW-1185">Reference proteome</keyword>
<keyword evidence="1" id="KW-0812">Transmembrane</keyword>
<gene>
    <name evidence="2" type="ORF">ACFSKV_05830</name>
</gene>
<name>A0ABW5B618_9BACT</name>
<keyword evidence="1" id="KW-1133">Transmembrane helix</keyword>
<dbReference type="EMBL" id="JBHUIV010000010">
    <property type="protein sequence ID" value="MFD2201075.1"/>
    <property type="molecule type" value="Genomic_DNA"/>
</dbReference>
<evidence type="ECO:0000313" key="3">
    <source>
        <dbReference type="Proteomes" id="UP001597414"/>
    </source>
</evidence>
<reference evidence="3" key="1">
    <citation type="journal article" date="2019" name="Int. J. Syst. Evol. Microbiol.">
        <title>The Global Catalogue of Microorganisms (GCM) 10K type strain sequencing project: providing services to taxonomists for standard genome sequencing and annotation.</title>
        <authorList>
            <consortium name="The Broad Institute Genomics Platform"/>
            <consortium name="The Broad Institute Genome Sequencing Center for Infectious Disease"/>
            <person name="Wu L."/>
            <person name="Ma J."/>
        </authorList>
    </citation>
    <scope>NUCLEOTIDE SEQUENCE [LARGE SCALE GENOMIC DNA]</scope>
    <source>
        <strain evidence="3">KCTC 19812</strain>
    </source>
</reference>